<name>A0ABT7BJ74_9CYAN</name>
<organism evidence="2 3">
    <name type="scientific">Roseofilum halophilum BLCC-M91</name>
    <dbReference type="NCBI Taxonomy" id="3022259"/>
    <lineage>
        <taxon>Bacteria</taxon>
        <taxon>Bacillati</taxon>
        <taxon>Cyanobacteriota</taxon>
        <taxon>Cyanophyceae</taxon>
        <taxon>Desertifilales</taxon>
        <taxon>Desertifilaceae</taxon>
        <taxon>Roseofilum</taxon>
        <taxon>Roseofilum halophilum</taxon>
    </lineage>
</organism>
<comment type="caution">
    <text evidence="2">The sequence shown here is derived from an EMBL/GenBank/DDBJ whole genome shotgun (WGS) entry which is preliminary data.</text>
</comment>
<evidence type="ECO:0000313" key="3">
    <source>
        <dbReference type="Proteomes" id="UP001231370"/>
    </source>
</evidence>
<dbReference type="RefSeq" id="WP_283762525.1">
    <property type="nucleotide sequence ID" value="NZ_JAQPOK010000079.1"/>
</dbReference>
<protein>
    <submittedName>
        <fullName evidence="2">DUF5615 family PIN-like protein</fullName>
    </submittedName>
</protein>
<feature type="domain" description="DUF5615" evidence="1">
    <location>
        <begin position="5"/>
        <end position="113"/>
    </location>
</feature>
<dbReference type="Pfam" id="PF18480">
    <property type="entry name" value="DUF5615"/>
    <property type="match status" value="1"/>
</dbReference>
<sequence>MSHLRLIADVHISPVTVAALKAQGYDIVRTTDLLPATAADAEILELARVQDRVILTQDLDFSMLVALGNYGLPSLITLRLSSVKPDLVTQKLLDVLPTVETELTEGAAVTINDDSVRIRKLPIR</sequence>
<dbReference type="EMBL" id="JAQPOK010000079">
    <property type="protein sequence ID" value="MDJ1179215.1"/>
    <property type="molecule type" value="Genomic_DNA"/>
</dbReference>
<dbReference type="Proteomes" id="UP001231370">
    <property type="component" value="Unassembled WGS sequence"/>
</dbReference>
<proteinExistence type="predicted"/>
<keyword evidence="3" id="KW-1185">Reference proteome</keyword>
<dbReference type="InterPro" id="IPR041049">
    <property type="entry name" value="DUF5615"/>
</dbReference>
<evidence type="ECO:0000313" key="2">
    <source>
        <dbReference type="EMBL" id="MDJ1179215.1"/>
    </source>
</evidence>
<evidence type="ECO:0000259" key="1">
    <source>
        <dbReference type="Pfam" id="PF18480"/>
    </source>
</evidence>
<accession>A0ABT7BJ74</accession>
<reference evidence="2 3" key="1">
    <citation type="submission" date="2023-01" db="EMBL/GenBank/DDBJ databases">
        <title>Novel diversity within Roseofilum (Cyanobacteria; Desertifilaceae) from marine benthic mats with descriptions of four novel species.</title>
        <authorList>
            <person name="Wang Y."/>
            <person name="Berthold D.E."/>
            <person name="Hu J."/>
            <person name="Lefler F.W."/>
            <person name="Laughinghouse H.D. IV."/>
        </authorList>
    </citation>
    <scope>NUCLEOTIDE SEQUENCE [LARGE SCALE GENOMIC DNA]</scope>
    <source>
        <strain evidence="2 3">BLCC-M91</strain>
    </source>
</reference>
<gene>
    <name evidence="2" type="ORF">PJF56_10090</name>
</gene>